<feature type="region of interest" description="Disordered" evidence="1">
    <location>
        <begin position="29"/>
        <end position="73"/>
    </location>
</feature>
<proteinExistence type="predicted"/>
<name>A0A9C6T9U6_DROAB</name>
<reference evidence="3" key="1">
    <citation type="submission" date="2025-08" db="UniProtKB">
        <authorList>
            <consortium name="RefSeq"/>
        </authorList>
    </citation>
    <scope>IDENTIFICATION</scope>
    <source>
        <strain evidence="3">15112-1751.03</strain>
        <tissue evidence="3">Whole Adult</tissue>
    </source>
</reference>
<dbReference type="OrthoDB" id="7871355at2759"/>
<organism evidence="2 3">
    <name type="scientific">Drosophila albomicans</name>
    <name type="common">Fruit fly</name>
    <dbReference type="NCBI Taxonomy" id="7291"/>
    <lineage>
        <taxon>Eukaryota</taxon>
        <taxon>Metazoa</taxon>
        <taxon>Ecdysozoa</taxon>
        <taxon>Arthropoda</taxon>
        <taxon>Hexapoda</taxon>
        <taxon>Insecta</taxon>
        <taxon>Pterygota</taxon>
        <taxon>Neoptera</taxon>
        <taxon>Endopterygota</taxon>
        <taxon>Diptera</taxon>
        <taxon>Brachycera</taxon>
        <taxon>Muscomorpha</taxon>
        <taxon>Ephydroidea</taxon>
        <taxon>Drosophilidae</taxon>
        <taxon>Drosophila</taxon>
    </lineage>
</organism>
<dbReference type="GeneID" id="127565849"/>
<feature type="compositionally biased region" description="Basic and acidic residues" evidence="1">
    <location>
        <begin position="58"/>
        <end position="73"/>
    </location>
</feature>
<sequence>MSDDKPFNPFYIGPHPSMACAPTETSTANQCTDTAKEEKQDAQSTTATAATAANGEVKPCDSEPCKEGEAQQS</sequence>
<accession>A0A9C6T9U6</accession>
<dbReference type="Proteomes" id="UP000515160">
    <property type="component" value="Chromosome X"/>
</dbReference>
<dbReference type="AlphaFoldDB" id="A0A9C6T9U6"/>
<evidence type="ECO:0000313" key="3">
    <source>
        <dbReference type="RefSeq" id="XP_051862522.1"/>
    </source>
</evidence>
<dbReference type="RefSeq" id="XP_051862522.1">
    <property type="nucleotide sequence ID" value="XM_052006562.1"/>
</dbReference>
<evidence type="ECO:0000313" key="2">
    <source>
        <dbReference type="Proteomes" id="UP000515160"/>
    </source>
</evidence>
<protein>
    <submittedName>
        <fullName evidence="3">Uncharacterized protein LOC127565849</fullName>
    </submittedName>
</protein>
<gene>
    <name evidence="3" type="primary">LOC127565849</name>
</gene>
<evidence type="ECO:0000256" key="1">
    <source>
        <dbReference type="SAM" id="MobiDB-lite"/>
    </source>
</evidence>
<keyword evidence="2" id="KW-1185">Reference proteome</keyword>